<comment type="caution">
    <text evidence="8">The sequence shown here is derived from an EMBL/GenBank/DDBJ whole genome shotgun (WGS) entry which is preliminary data.</text>
</comment>
<keyword evidence="9" id="KW-1185">Reference proteome</keyword>
<dbReference type="EMBL" id="SZPU01000022">
    <property type="protein sequence ID" value="TKI70087.1"/>
    <property type="molecule type" value="Genomic_DNA"/>
</dbReference>
<keyword evidence="3 5" id="KW-0378">Hydrolase</keyword>
<proteinExistence type="inferred from homology"/>
<accession>A0A4U2Z760</accession>
<evidence type="ECO:0000256" key="2">
    <source>
        <dbReference type="ARBA" id="ARBA00022670"/>
    </source>
</evidence>
<evidence type="ECO:0000256" key="4">
    <source>
        <dbReference type="ARBA" id="ARBA00022825"/>
    </source>
</evidence>
<dbReference type="PANTHER" id="PTHR43806:SF11">
    <property type="entry name" value="CEREVISIN-RELATED"/>
    <property type="match status" value="1"/>
</dbReference>
<organism evidence="8 9">
    <name type="scientific">Lysinibacillus mangiferihumi</name>
    <dbReference type="NCBI Taxonomy" id="1130819"/>
    <lineage>
        <taxon>Bacteria</taxon>
        <taxon>Bacillati</taxon>
        <taxon>Bacillota</taxon>
        <taxon>Bacilli</taxon>
        <taxon>Bacillales</taxon>
        <taxon>Bacillaceae</taxon>
        <taxon>Lysinibacillus</taxon>
    </lineage>
</organism>
<keyword evidence="6" id="KW-0472">Membrane</keyword>
<dbReference type="PANTHER" id="PTHR43806">
    <property type="entry name" value="PEPTIDASE S8"/>
    <property type="match status" value="1"/>
</dbReference>
<evidence type="ECO:0000256" key="5">
    <source>
        <dbReference type="PROSITE-ProRule" id="PRU01240"/>
    </source>
</evidence>
<feature type="domain" description="Peptidase S8/S53" evidence="7">
    <location>
        <begin position="56"/>
        <end position="264"/>
    </location>
</feature>
<keyword evidence="6" id="KW-0812">Transmembrane</keyword>
<sequence length="297" mass="32595">MKRLLTKLIWMIFIFVGLSLTIYTVFSSNYENNDEHATPWEFDWLDYKELHKLSTGRSQIIAIIDSGINPLYSENLKFEKSLVDQSIQDTNGHGTMMYSIIKGINGHIEGISPNAQIIVIKVMNKDDSVTPTIIKDAIELAIQKDASIINLSMASHFEDTDITEMIKLAVNKGVTVVASSGDYGNTELMYPAILDEVISVGAIDASGNVLDLTSGSQKTTINAPGHEITAVDSDETVITTSGTSQATALISGYIALLKDYAFSKNKELNNDSIISLLESINSQELTYFQALKKIDSL</sequence>
<dbReference type="SUPFAM" id="SSF52743">
    <property type="entry name" value="Subtilisin-like"/>
    <property type="match status" value="1"/>
</dbReference>
<dbReference type="AlphaFoldDB" id="A0A4U2Z760"/>
<evidence type="ECO:0000256" key="6">
    <source>
        <dbReference type="SAM" id="Phobius"/>
    </source>
</evidence>
<dbReference type="GO" id="GO:0006508">
    <property type="term" value="P:proteolysis"/>
    <property type="evidence" value="ECO:0007669"/>
    <property type="project" value="UniProtKB-KW"/>
</dbReference>
<reference evidence="8 9" key="1">
    <citation type="submission" date="2019-04" db="EMBL/GenBank/DDBJ databases">
        <title>Lysinibacillus genome sequencing.</title>
        <authorList>
            <person name="Dunlap C."/>
        </authorList>
    </citation>
    <scope>NUCLEOTIDE SEQUENCE [LARGE SCALE GENOMIC DNA]</scope>
    <source>
        <strain evidence="8 9">CCTCC AB 2010389</strain>
    </source>
</reference>
<name>A0A4U2Z760_9BACI</name>
<protein>
    <submittedName>
        <fullName evidence="8">Peptidase S8</fullName>
    </submittedName>
</protein>
<evidence type="ECO:0000259" key="7">
    <source>
        <dbReference type="Pfam" id="PF00082"/>
    </source>
</evidence>
<feature type="transmembrane region" description="Helical" evidence="6">
    <location>
        <begin position="7"/>
        <end position="26"/>
    </location>
</feature>
<dbReference type="InterPro" id="IPR036852">
    <property type="entry name" value="Peptidase_S8/S53_dom_sf"/>
</dbReference>
<feature type="active site" description="Charge relay system" evidence="5">
    <location>
        <position position="93"/>
    </location>
</feature>
<evidence type="ECO:0000256" key="1">
    <source>
        <dbReference type="ARBA" id="ARBA00011073"/>
    </source>
</evidence>
<keyword evidence="2 5" id="KW-0645">Protease</keyword>
<dbReference type="Gene3D" id="3.40.50.200">
    <property type="entry name" value="Peptidase S8/S53 domain"/>
    <property type="match status" value="1"/>
</dbReference>
<dbReference type="Pfam" id="PF00082">
    <property type="entry name" value="Peptidase_S8"/>
    <property type="match status" value="1"/>
</dbReference>
<keyword evidence="6" id="KW-1133">Transmembrane helix</keyword>
<dbReference type="Proteomes" id="UP000308744">
    <property type="component" value="Unassembled WGS sequence"/>
</dbReference>
<evidence type="ECO:0000256" key="3">
    <source>
        <dbReference type="ARBA" id="ARBA00022801"/>
    </source>
</evidence>
<gene>
    <name evidence="8" type="ORF">FC756_08230</name>
</gene>
<dbReference type="InterPro" id="IPR050131">
    <property type="entry name" value="Peptidase_S8_subtilisin-like"/>
</dbReference>
<feature type="active site" description="Charge relay system" evidence="5">
    <location>
        <position position="65"/>
    </location>
</feature>
<dbReference type="InterPro" id="IPR015500">
    <property type="entry name" value="Peptidase_S8_subtilisin-rel"/>
</dbReference>
<evidence type="ECO:0000313" key="8">
    <source>
        <dbReference type="EMBL" id="TKI70087.1"/>
    </source>
</evidence>
<keyword evidence="4 5" id="KW-0720">Serine protease</keyword>
<evidence type="ECO:0000313" key="9">
    <source>
        <dbReference type="Proteomes" id="UP000308744"/>
    </source>
</evidence>
<dbReference type="GO" id="GO:0004252">
    <property type="term" value="F:serine-type endopeptidase activity"/>
    <property type="evidence" value="ECO:0007669"/>
    <property type="project" value="UniProtKB-UniRule"/>
</dbReference>
<comment type="similarity">
    <text evidence="1 5">Belongs to the peptidase S8 family.</text>
</comment>
<feature type="active site" description="Charge relay system" evidence="5">
    <location>
        <position position="244"/>
    </location>
</feature>
<dbReference type="PROSITE" id="PS51892">
    <property type="entry name" value="SUBTILASE"/>
    <property type="match status" value="1"/>
</dbReference>
<dbReference type="InterPro" id="IPR000209">
    <property type="entry name" value="Peptidase_S8/S53_dom"/>
</dbReference>
<dbReference type="PRINTS" id="PR00723">
    <property type="entry name" value="SUBTILISIN"/>
</dbReference>